<dbReference type="Pfam" id="PF12698">
    <property type="entry name" value="ABC2_membrane_3"/>
    <property type="match status" value="1"/>
</dbReference>
<dbReference type="EMBL" id="DXBX01000051">
    <property type="protein sequence ID" value="HIZ33197.1"/>
    <property type="molecule type" value="Genomic_DNA"/>
</dbReference>
<keyword evidence="4" id="KW-1003">Cell membrane</keyword>
<feature type="transmembrane region" description="Helical" evidence="8">
    <location>
        <begin position="203"/>
        <end position="225"/>
    </location>
</feature>
<dbReference type="InterPro" id="IPR047817">
    <property type="entry name" value="ABC2_TM_bact-type"/>
</dbReference>
<evidence type="ECO:0000256" key="5">
    <source>
        <dbReference type="ARBA" id="ARBA00022692"/>
    </source>
</evidence>
<evidence type="ECO:0000256" key="2">
    <source>
        <dbReference type="ARBA" id="ARBA00007783"/>
    </source>
</evidence>
<dbReference type="GO" id="GO:0140359">
    <property type="term" value="F:ABC-type transporter activity"/>
    <property type="evidence" value="ECO:0007669"/>
    <property type="project" value="InterPro"/>
</dbReference>
<evidence type="ECO:0000313" key="10">
    <source>
        <dbReference type="EMBL" id="HIZ33197.1"/>
    </source>
</evidence>
<dbReference type="InterPro" id="IPR051449">
    <property type="entry name" value="ABC-2_transporter_component"/>
</dbReference>
<feature type="transmembrane region" description="Helical" evidence="8">
    <location>
        <begin position="319"/>
        <end position="341"/>
    </location>
</feature>
<sequence length="348" mass="38354">MTIFQSLIKKEVLHLLRDPRTVTVVLVMPVVLLLLFGFAISTEVNNVRVIAVVEQHTDETKGIIDRLRVNSYFTFQGIVPHDEVESLLRKGATDAAVVFRTEDGKLSHQIIVDASNTNMAQTATAYLESVIRSSTAVPIVTHTLYNPQLKSAYHFVPGIMGMIFILICAMMTSVSIVSEKESGTMNLLLVSPVRPRTIILGKLVPYFLLSCIILTLVLVLSYTVLGIPISFSILHVVWVTLLYVVLALALGLLVSTLAATQVAALLISGVMFMIPVVLLSGMIFPVENMPLPLQWFTCIIPARWYIAAIRVLMIQQLPIGYVLTEVLVLAGMTIVVLTLAIKKFNAKR</sequence>
<dbReference type="PANTHER" id="PTHR30294:SF29">
    <property type="entry name" value="MULTIDRUG ABC TRANSPORTER PERMEASE YBHS-RELATED"/>
    <property type="match status" value="1"/>
</dbReference>
<keyword evidence="6 8" id="KW-1133">Transmembrane helix</keyword>
<evidence type="ECO:0000256" key="3">
    <source>
        <dbReference type="ARBA" id="ARBA00022448"/>
    </source>
</evidence>
<comment type="similarity">
    <text evidence="2">Belongs to the ABC-2 integral membrane protein family.</text>
</comment>
<evidence type="ECO:0000256" key="8">
    <source>
        <dbReference type="SAM" id="Phobius"/>
    </source>
</evidence>
<comment type="caution">
    <text evidence="10">The sequence shown here is derived from an EMBL/GenBank/DDBJ whole genome shotgun (WGS) entry which is preliminary data.</text>
</comment>
<dbReference type="InterPro" id="IPR013525">
    <property type="entry name" value="ABC2_TM"/>
</dbReference>
<feature type="domain" description="ABC transmembrane type-2" evidence="9">
    <location>
        <begin position="120"/>
        <end position="347"/>
    </location>
</feature>
<protein>
    <submittedName>
        <fullName evidence="10">ABC transporter permease</fullName>
    </submittedName>
</protein>
<keyword evidence="3" id="KW-0813">Transport</keyword>
<comment type="subcellular location">
    <subcellularLocation>
        <location evidence="1">Cell membrane</location>
        <topology evidence="1">Multi-pass membrane protein</topology>
    </subcellularLocation>
</comment>
<dbReference type="PANTHER" id="PTHR30294">
    <property type="entry name" value="MEMBRANE COMPONENT OF ABC TRANSPORTER YHHJ-RELATED"/>
    <property type="match status" value="1"/>
</dbReference>
<gene>
    <name evidence="10" type="ORF">H9814_06635</name>
</gene>
<name>A0A9D2E9E6_9BACE</name>
<evidence type="ECO:0000313" key="11">
    <source>
        <dbReference type="Proteomes" id="UP000824028"/>
    </source>
</evidence>
<feature type="transmembrane region" description="Helical" evidence="8">
    <location>
        <begin position="155"/>
        <end position="177"/>
    </location>
</feature>
<reference evidence="10" key="2">
    <citation type="submission" date="2021-04" db="EMBL/GenBank/DDBJ databases">
        <authorList>
            <person name="Gilroy R."/>
        </authorList>
    </citation>
    <scope>NUCLEOTIDE SEQUENCE</scope>
    <source>
        <strain evidence="10">ChiHjej9B8-1298</strain>
    </source>
</reference>
<evidence type="ECO:0000256" key="7">
    <source>
        <dbReference type="ARBA" id="ARBA00023136"/>
    </source>
</evidence>
<dbReference type="GO" id="GO:0005886">
    <property type="term" value="C:plasma membrane"/>
    <property type="evidence" value="ECO:0007669"/>
    <property type="project" value="UniProtKB-SubCell"/>
</dbReference>
<reference evidence="10" key="1">
    <citation type="journal article" date="2021" name="PeerJ">
        <title>Extensive microbial diversity within the chicken gut microbiome revealed by metagenomics and culture.</title>
        <authorList>
            <person name="Gilroy R."/>
            <person name="Ravi A."/>
            <person name="Getino M."/>
            <person name="Pursley I."/>
            <person name="Horton D.L."/>
            <person name="Alikhan N.F."/>
            <person name="Baker D."/>
            <person name="Gharbi K."/>
            <person name="Hall N."/>
            <person name="Watson M."/>
            <person name="Adriaenssens E.M."/>
            <person name="Foster-Nyarko E."/>
            <person name="Jarju S."/>
            <person name="Secka A."/>
            <person name="Antonio M."/>
            <person name="Oren A."/>
            <person name="Chaudhuri R.R."/>
            <person name="La Ragione R."/>
            <person name="Hildebrand F."/>
            <person name="Pallen M.J."/>
        </authorList>
    </citation>
    <scope>NUCLEOTIDE SEQUENCE</scope>
    <source>
        <strain evidence="10">ChiHjej9B8-1298</strain>
    </source>
</reference>
<evidence type="ECO:0000256" key="1">
    <source>
        <dbReference type="ARBA" id="ARBA00004651"/>
    </source>
</evidence>
<proteinExistence type="inferred from homology"/>
<dbReference type="AlphaFoldDB" id="A0A9D2E9E6"/>
<keyword evidence="5 8" id="KW-0812">Transmembrane</keyword>
<feature type="transmembrane region" description="Helical" evidence="8">
    <location>
        <begin position="231"/>
        <end position="255"/>
    </location>
</feature>
<evidence type="ECO:0000256" key="6">
    <source>
        <dbReference type="ARBA" id="ARBA00022989"/>
    </source>
</evidence>
<dbReference type="Proteomes" id="UP000824028">
    <property type="component" value="Unassembled WGS sequence"/>
</dbReference>
<feature type="transmembrane region" description="Helical" evidence="8">
    <location>
        <begin position="262"/>
        <end position="284"/>
    </location>
</feature>
<feature type="transmembrane region" description="Helical" evidence="8">
    <location>
        <begin position="21"/>
        <end position="40"/>
    </location>
</feature>
<dbReference type="PROSITE" id="PS51012">
    <property type="entry name" value="ABC_TM2"/>
    <property type="match status" value="1"/>
</dbReference>
<keyword evidence="7 8" id="KW-0472">Membrane</keyword>
<evidence type="ECO:0000256" key="4">
    <source>
        <dbReference type="ARBA" id="ARBA00022475"/>
    </source>
</evidence>
<evidence type="ECO:0000259" key="9">
    <source>
        <dbReference type="PROSITE" id="PS51012"/>
    </source>
</evidence>
<accession>A0A9D2E9E6</accession>
<organism evidence="10 11">
    <name type="scientific">Candidatus Bacteroides merdigallinarum</name>
    <dbReference type="NCBI Taxonomy" id="2838473"/>
    <lineage>
        <taxon>Bacteria</taxon>
        <taxon>Pseudomonadati</taxon>
        <taxon>Bacteroidota</taxon>
        <taxon>Bacteroidia</taxon>
        <taxon>Bacteroidales</taxon>
        <taxon>Bacteroidaceae</taxon>
        <taxon>Bacteroides</taxon>
    </lineage>
</organism>